<accession>A0A495J8M0</accession>
<comment type="similarity">
    <text evidence="2 4">Belongs to the MoeA family.</text>
</comment>
<dbReference type="GO" id="GO:0006777">
    <property type="term" value="P:Mo-molybdopterin cofactor biosynthetic process"/>
    <property type="evidence" value="ECO:0007669"/>
    <property type="project" value="UniProtKB-UniRule"/>
</dbReference>
<dbReference type="CDD" id="cd00887">
    <property type="entry name" value="MoeA"/>
    <property type="match status" value="1"/>
</dbReference>
<evidence type="ECO:0000256" key="4">
    <source>
        <dbReference type="RuleBase" id="RU365090"/>
    </source>
</evidence>
<evidence type="ECO:0000256" key="3">
    <source>
        <dbReference type="ARBA" id="ARBA00047317"/>
    </source>
</evidence>
<organism evidence="6 7">
    <name type="scientific">Mucilaginibacter gracilis</name>
    <dbReference type="NCBI Taxonomy" id="423350"/>
    <lineage>
        <taxon>Bacteria</taxon>
        <taxon>Pseudomonadati</taxon>
        <taxon>Bacteroidota</taxon>
        <taxon>Sphingobacteriia</taxon>
        <taxon>Sphingobacteriales</taxon>
        <taxon>Sphingobacteriaceae</taxon>
        <taxon>Mucilaginibacter</taxon>
    </lineage>
</organism>
<comment type="catalytic activity">
    <reaction evidence="3">
        <text>adenylyl-molybdopterin + molybdate = Mo-molybdopterin + AMP + H(+)</text>
        <dbReference type="Rhea" id="RHEA:35047"/>
        <dbReference type="ChEBI" id="CHEBI:15378"/>
        <dbReference type="ChEBI" id="CHEBI:36264"/>
        <dbReference type="ChEBI" id="CHEBI:62727"/>
        <dbReference type="ChEBI" id="CHEBI:71302"/>
        <dbReference type="ChEBI" id="CHEBI:456215"/>
        <dbReference type="EC" id="2.10.1.1"/>
    </reaction>
</comment>
<dbReference type="Gene3D" id="3.40.980.10">
    <property type="entry name" value="MoaB/Mog-like domain"/>
    <property type="match status" value="1"/>
</dbReference>
<dbReference type="EMBL" id="RBKU01000001">
    <property type="protein sequence ID" value="RKR84818.1"/>
    <property type="molecule type" value="Genomic_DNA"/>
</dbReference>
<dbReference type="Gene3D" id="3.90.105.10">
    <property type="entry name" value="Molybdopterin biosynthesis moea protein, domain 2"/>
    <property type="match status" value="1"/>
</dbReference>
<gene>
    <name evidence="6" type="ORF">BDD43_5071</name>
</gene>
<reference evidence="6 7" key="1">
    <citation type="submission" date="2018-10" db="EMBL/GenBank/DDBJ databases">
        <title>Genomic Encyclopedia of Archaeal and Bacterial Type Strains, Phase II (KMG-II): from individual species to whole genera.</title>
        <authorList>
            <person name="Goeker M."/>
        </authorList>
    </citation>
    <scope>NUCLEOTIDE SEQUENCE [LARGE SCALE GENOMIC DNA]</scope>
    <source>
        <strain evidence="6 7">DSM 18602</strain>
    </source>
</reference>
<dbReference type="InterPro" id="IPR005110">
    <property type="entry name" value="MoeA_linker/N"/>
</dbReference>
<dbReference type="Pfam" id="PF03453">
    <property type="entry name" value="MoeA_N"/>
    <property type="match status" value="1"/>
</dbReference>
<dbReference type="UniPathway" id="UPA00344"/>
<dbReference type="PANTHER" id="PTHR10192">
    <property type="entry name" value="MOLYBDOPTERIN BIOSYNTHESIS PROTEIN"/>
    <property type="match status" value="1"/>
</dbReference>
<dbReference type="GO" id="GO:0005829">
    <property type="term" value="C:cytosol"/>
    <property type="evidence" value="ECO:0007669"/>
    <property type="project" value="TreeGrafter"/>
</dbReference>
<dbReference type="RefSeq" id="WP_121200704.1">
    <property type="nucleotide sequence ID" value="NZ_RBKU01000001.1"/>
</dbReference>
<name>A0A495J8M0_9SPHI</name>
<dbReference type="SMART" id="SM00852">
    <property type="entry name" value="MoCF_biosynth"/>
    <property type="match status" value="1"/>
</dbReference>
<comment type="cofactor">
    <cofactor evidence="4">
        <name>Mg(2+)</name>
        <dbReference type="ChEBI" id="CHEBI:18420"/>
    </cofactor>
</comment>
<keyword evidence="4 6" id="KW-0808">Transferase</keyword>
<keyword evidence="4" id="KW-0500">Molybdenum</keyword>
<dbReference type="OrthoDB" id="9804758at2"/>
<evidence type="ECO:0000313" key="6">
    <source>
        <dbReference type="EMBL" id="RKR84818.1"/>
    </source>
</evidence>
<sequence>MLTYIQARQTITALSRLFGTEIINLAGADNRVLAQAVSADRDYPPFNRATMDGYAINIADWENGTRQFTVQQIIYAGQAEQADLQAAHCYKIMTGAPVPPSANAVIRREDAEALNILVSFNVTTIKPYQNIARQGEDIKSGQSILTANTLCTPAVVSLLATLGQNNITVKSLPKVALFTTGNEVVDASAAILPNQIRNSNQYLLCSLLKKWLIKPQVCRHIADDKAQLNAALAEVLNFDMVISCGGVSAGDADYLPEVLEGLGVKKLFHKLSIRPGKPIWCGQLPNGGLVFALPGNPFSCMVTFKLFIEAYLSVCFGLGMPPVLQLPFNGKRKRSSSFDEFFPVAISGQPSAISPIAINTSGDIRLGLNAGALAFHPADTDELQPGDMVNCLLL</sequence>
<dbReference type="GO" id="GO:0061599">
    <property type="term" value="F:molybdopterin molybdotransferase activity"/>
    <property type="evidence" value="ECO:0007669"/>
    <property type="project" value="UniProtKB-UniRule"/>
</dbReference>
<dbReference type="SUPFAM" id="SSF53218">
    <property type="entry name" value="Molybdenum cofactor biosynthesis proteins"/>
    <property type="match status" value="1"/>
</dbReference>
<dbReference type="InterPro" id="IPR036135">
    <property type="entry name" value="MoeA_linker/N_sf"/>
</dbReference>
<protein>
    <recommendedName>
        <fullName evidence="4">Molybdopterin molybdenumtransferase</fullName>
        <ecNumber evidence="4">2.10.1.1</ecNumber>
    </recommendedName>
</protein>
<dbReference type="InterPro" id="IPR036425">
    <property type="entry name" value="MoaB/Mog-like_dom_sf"/>
</dbReference>
<comment type="pathway">
    <text evidence="4">Cofactor biosynthesis; molybdopterin biosynthesis.</text>
</comment>
<keyword evidence="4" id="KW-0501">Molybdenum cofactor biosynthesis</keyword>
<evidence type="ECO:0000313" key="7">
    <source>
        <dbReference type="Proteomes" id="UP000268007"/>
    </source>
</evidence>
<dbReference type="NCBIfam" id="TIGR00177">
    <property type="entry name" value="molyb_syn"/>
    <property type="match status" value="1"/>
</dbReference>
<dbReference type="GO" id="GO:0046872">
    <property type="term" value="F:metal ion binding"/>
    <property type="evidence" value="ECO:0007669"/>
    <property type="project" value="UniProtKB-UniRule"/>
</dbReference>
<comment type="caution">
    <text evidence="6">The sequence shown here is derived from an EMBL/GenBank/DDBJ whole genome shotgun (WGS) entry which is preliminary data.</text>
</comment>
<dbReference type="AlphaFoldDB" id="A0A495J8M0"/>
<dbReference type="InterPro" id="IPR001453">
    <property type="entry name" value="MoaB/Mog_dom"/>
</dbReference>
<evidence type="ECO:0000256" key="2">
    <source>
        <dbReference type="ARBA" id="ARBA00010763"/>
    </source>
</evidence>
<feature type="domain" description="MoaB/Mog" evidence="5">
    <location>
        <begin position="176"/>
        <end position="314"/>
    </location>
</feature>
<dbReference type="Pfam" id="PF00994">
    <property type="entry name" value="MoCF_biosynth"/>
    <property type="match status" value="1"/>
</dbReference>
<dbReference type="Proteomes" id="UP000268007">
    <property type="component" value="Unassembled WGS sequence"/>
</dbReference>
<keyword evidence="7" id="KW-1185">Reference proteome</keyword>
<keyword evidence="4" id="KW-0460">Magnesium</keyword>
<dbReference type="Gene3D" id="2.170.190.11">
    <property type="entry name" value="Molybdopterin biosynthesis moea protein, domain 3"/>
    <property type="match status" value="1"/>
</dbReference>
<dbReference type="InterPro" id="IPR038987">
    <property type="entry name" value="MoeA-like"/>
</dbReference>
<evidence type="ECO:0000256" key="1">
    <source>
        <dbReference type="ARBA" id="ARBA00002901"/>
    </source>
</evidence>
<evidence type="ECO:0000259" key="5">
    <source>
        <dbReference type="SMART" id="SM00852"/>
    </source>
</evidence>
<dbReference type="Gene3D" id="2.40.340.10">
    <property type="entry name" value="MoeA, C-terminal, domain IV"/>
    <property type="match status" value="1"/>
</dbReference>
<dbReference type="InterPro" id="IPR036688">
    <property type="entry name" value="MoeA_C_domain_IV_sf"/>
</dbReference>
<dbReference type="SUPFAM" id="SSF63882">
    <property type="entry name" value="MoeA N-terminal region -like"/>
    <property type="match status" value="1"/>
</dbReference>
<proteinExistence type="inferred from homology"/>
<dbReference type="SUPFAM" id="SSF63867">
    <property type="entry name" value="MoeA C-terminal domain-like"/>
    <property type="match status" value="1"/>
</dbReference>
<comment type="function">
    <text evidence="1 4">Catalyzes the insertion of molybdate into adenylated molybdopterin with the concomitant release of AMP.</text>
</comment>
<dbReference type="PANTHER" id="PTHR10192:SF5">
    <property type="entry name" value="GEPHYRIN"/>
    <property type="match status" value="1"/>
</dbReference>
<dbReference type="EC" id="2.10.1.1" evidence="4"/>
<keyword evidence="4" id="KW-0479">Metal-binding</keyword>